<dbReference type="Proteomes" id="UP000694845">
    <property type="component" value="Unplaced"/>
</dbReference>
<dbReference type="PROSITE" id="PS50294">
    <property type="entry name" value="WD_REPEATS_REGION"/>
    <property type="match status" value="5"/>
</dbReference>
<dbReference type="InterPro" id="IPR001680">
    <property type="entry name" value="WD40_rpt"/>
</dbReference>
<dbReference type="OMA" id="HNHPVWD"/>
<dbReference type="FunFam" id="2.130.10.10:FF:000243">
    <property type="entry name" value="Transcription initiation factor TFIID subunit 5"/>
    <property type="match status" value="1"/>
</dbReference>
<dbReference type="AlphaFoldDB" id="A0A8B8A2K7"/>
<dbReference type="GeneID" id="110991083"/>
<evidence type="ECO:0000256" key="9">
    <source>
        <dbReference type="PROSITE-ProRule" id="PRU00221"/>
    </source>
</evidence>
<accession>A0A8B8A2K7</accession>
<evidence type="ECO:0000256" key="7">
    <source>
        <dbReference type="ARBA" id="ARBA00023242"/>
    </source>
</evidence>
<keyword evidence="3 9" id="KW-0853">WD repeat</keyword>
<dbReference type="Pfam" id="PF04494">
    <property type="entry name" value="TFIID_NTD2"/>
    <property type="match status" value="1"/>
</dbReference>
<dbReference type="PANTHER" id="PTHR19879">
    <property type="entry name" value="TRANSCRIPTION INITIATION FACTOR TFIID"/>
    <property type="match status" value="1"/>
</dbReference>
<feature type="compositionally biased region" description="Basic and acidic residues" evidence="10">
    <location>
        <begin position="275"/>
        <end position="285"/>
    </location>
</feature>
<dbReference type="InterPro" id="IPR015943">
    <property type="entry name" value="WD40/YVTN_repeat-like_dom_sf"/>
</dbReference>
<proteinExistence type="inferred from homology"/>
<keyword evidence="5" id="KW-0805">Transcription regulation</keyword>
<evidence type="ECO:0000256" key="4">
    <source>
        <dbReference type="ARBA" id="ARBA00022737"/>
    </source>
</evidence>
<feature type="repeat" description="WD" evidence="9">
    <location>
        <begin position="575"/>
        <end position="609"/>
    </location>
</feature>
<evidence type="ECO:0000256" key="3">
    <source>
        <dbReference type="ARBA" id="ARBA00022574"/>
    </source>
</evidence>
<protein>
    <recommendedName>
        <fullName evidence="8">Transcription initiation factor TFIID subunit 5</fullName>
    </recommendedName>
</protein>
<evidence type="ECO:0000313" key="13">
    <source>
        <dbReference type="RefSeq" id="XP_022111919.1"/>
    </source>
</evidence>
<dbReference type="InterPro" id="IPR006594">
    <property type="entry name" value="LisH"/>
</dbReference>
<dbReference type="RefSeq" id="XP_022111919.1">
    <property type="nucleotide sequence ID" value="XM_022256227.1"/>
</dbReference>
<comment type="similarity">
    <text evidence="2">Belongs to the WD repeat TAF5 family.</text>
</comment>
<sequence>MAESTAANPNQPSASKSDEKSLDKQTLAAVLQFLRKNNLKETEDLLKKEANVEETDESVGTSTDQEVTSVLSAYNSDGDPCMYEEFYRGLQNIIESSLDSSKSELAQVLYPVFVHMYLELVYNGHENQAKTFFASFSEDQEEHHQDDLIRLATVTKKDHMVHNELIMNYRTSKYVIRMCRNSYQSLKRQLHDRQNTMVLTIVEEHLFIDVFDGVPRSKQQIEATAGGMVGQARRDANKGRVYYGLLKEPEITLPMEEEDEGGEEGDKPKRKRPKKDASAGKKNKPDPNAPPANRIPLLEMKDSDKIDKAIALRELSKRIRLGPDCLPSICFYTFLNAFEGLISVDISDDSSLMVAGFADSCIRVWALTQRKLRNMKLGSELALIDKEADDVMERIMDDRTASECRTLLGHSGSVYAVSISPDRGYVLSGSEDGTVRLWSMFTFSNLVCYKGHNYPVWDVQFAPYGHYFVSGGNDRTARLWTTENYQPIRVFAGHYSDVDCLRFHPNSNYVATGSSDRTIRLWDLQNGKCVRIMTGHKGPIQVLCFSPNGHYLASGGADGRVLMWELRHGHLVAELTDHSDTVYALAFCRDGSVLASGGMDNCVKLWDVKKVFSEVEAEDMTTTPNIVQSSKSKLLLGSYPTKDTPVHFLHFTRRNLLLAAGSYANASS</sequence>
<evidence type="ECO:0000256" key="1">
    <source>
        <dbReference type="ARBA" id="ARBA00004123"/>
    </source>
</evidence>
<keyword evidence="6" id="KW-0804">Transcription</keyword>
<feature type="region of interest" description="Disordered" evidence="10">
    <location>
        <begin position="253"/>
        <end position="298"/>
    </location>
</feature>
<comment type="subcellular location">
    <subcellularLocation>
        <location evidence="1">Nucleus</location>
    </subcellularLocation>
</comment>
<dbReference type="GO" id="GO:0005669">
    <property type="term" value="C:transcription factor TFIID complex"/>
    <property type="evidence" value="ECO:0007669"/>
    <property type="project" value="TreeGrafter"/>
</dbReference>
<organism evidence="12 13">
    <name type="scientific">Acanthaster planci</name>
    <name type="common">Crown-of-thorns starfish</name>
    <dbReference type="NCBI Taxonomy" id="133434"/>
    <lineage>
        <taxon>Eukaryota</taxon>
        <taxon>Metazoa</taxon>
        <taxon>Echinodermata</taxon>
        <taxon>Eleutherozoa</taxon>
        <taxon>Asterozoa</taxon>
        <taxon>Asteroidea</taxon>
        <taxon>Valvatacea</taxon>
        <taxon>Valvatida</taxon>
        <taxon>Acanthasteridae</taxon>
        <taxon>Acanthaster</taxon>
    </lineage>
</organism>
<dbReference type="CDD" id="cd08044">
    <property type="entry name" value="TAF5_NTD2"/>
    <property type="match status" value="1"/>
</dbReference>
<dbReference type="PANTHER" id="PTHR19879:SF1">
    <property type="entry name" value="CANNONBALL-RELATED"/>
    <property type="match status" value="1"/>
</dbReference>
<dbReference type="PROSITE" id="PS50082">
    <property type="entry name" value="WD_REPEATS_2"/>
    <property type="match status" value="5"/>
</dbReference>
<name>A0A8B8A2K7_ACAPL</name>
<dbReference type="Gene3D" id="1.25.40.500">
    <property type="entry name" value="TFIID subunit TAF5, NTD2 domain"/>
    <property type="match status" value="1"/>
</dbReference>
<dbReference type="SMART" id="SM00667">
    <property type="entry name" value="LisH"/>
    <property type="match status" value="1"/>
</dbReference>
<feature type="repeat" description="WD" evidence="9">
    <location>
        <begin position="491"/>
        <end position="532"/>
    </location>
</feature>
<dbReference type="Pfam" id="PF00400">
    <property type="entry name" value="WD40"/>
    <property type="match status" value="6"/>
</dbReference>
<gene>
    <name evidence="13" type="primary">LOC110991083</name>
</gene>
<feature type="domain" description="TFIID subunit TAF5 NTD2" evidence="11">
    <location>
        <begin position="78"/>
        <end position="206"/>
    </location>
</feature>
<dbReference type="OrthoDB" id="10266330at2759"/>
<dbReference type="PRINTS" id="PR00320">
    <property type="entry name" value="GPROTEINBRPT"/>
</dbReference>
<dbReference type="PROSITE" id="PS50896">
    <property type="entry name" value="LISH"/>
    <property type="match status" value="1"/>
</dbReference>
<evidence type="ECO:0000256" key="8">
    <source>
        <dbReference type="ARBA" id="ARBA00044130"/>
    </source>
</evidence>
<dbReference type="GO" id="GO:0016251">
    <property type="term" value="F:RNA polymerase II general transcription initiation factor activity"/>
    <property type="evidence" value="ECO:0007669"/>
    <property type="project" value="TreeGrafter"/>
</dbReference>
<dbReference type="GO" id="GO:0006367">
    <property type="term" value="P:transcription initiation at RNA polymerase II promoter"/>
    <property type="evidence" value="ECO:0007669"/>
    <property type="project" value="TreeGrafter"/>
</dbReference>
<keyword evidence="4" id="KW-0677">Repeat</keyword>
<feature type="region of interest" description="Disordered" evidence="10">
    <location>
        <begin position="1"/>
        <end position="22"/>
    </location>
</feature>
<evidence type="ECO:0000256" key="10">
    <source>
        <dbReference type="SAM" id="MobiDB-lite"/>
    </source>
</evidence>
<reference evidence="13" key="1">
    <citation type="submission" date="2025-08" db="UniProtKB">
        <authorList>
            <consortium name="RefSeq"/>
        </authorList>
    </citation>
    <scope>IDENTIFICATION</scope>
</reference>
<dbReference type="SUPFAM" id="SSF160897">
    <property type="entry name" value="Taf5 N-terminal domain-like"/>
    <property type="match status" value="1"/>
</dbReference>
<evidence type="ECO:0000259" key="11">
    <source>
        <dbReference type="Pfam" id="PF04494"/>
    </source>
</evidence>
<dbReference type="KEGG" id="aplc:110991083"/>
<dbReference type="PROSITE" id="PS00678">
    <property type="entry name" value="WD_REPEATS_1"/>
    <property type="match status" value="3"/>
</dbReference>
<keyword evidence="12" id="KW-1185">Reference proteome</keyword>
<dbReference type="CTD" id="6877"/>
<dbReference type="InterPro" id="IPR037264">
    <property type="entry name" value="TFIID_NTD2_sf"/>
</dbReference>
<evidence type="ECO:0000313" key="12">
    <source>
        <dbReference type="Proteomes" id="UP000694845"/>
    </source>
</evidence>
<dbReference type="InterPro" id="IPR007582">
    <property type="entry name" value="TFIID_NTD2"/>
</dbReference>
<feature type="repeat" description="WD" evidence="9">
    <location>
        <begin position="449"/>
        <end position="490"/>
    </location>
</feature>
<keyword evidence="7" id="KW-0539">Nucleus</keyword>
<evidence type="ECO:0000256" key="5">
    <source>
        <dbReference type="ARBA" id="ARBA00023015"/>
    </source>
</evidence>
<dbReference type="InterPro" id="IPR019775">
    <property type="entry name" value="WD40_repeat_CS"/>
</dbReference>
<dbReference type="Gene3D" id="2.130.10.10">
    <property type="entry name" value="YVTN repeat-like/Quinoprotein amine dehydrogenase"/>
    <property type="match status" value="2"/>
</dbReference>
<feature type="repeat" description="WD" evidence="9">
    <location>
        <begin position="407"/>
        <end position="440"/>
    </location>
</feature>
<dbReference type="InterPro" id="IPR036322">
    <property type="entry name" value="WD40_repeat_dom_sf"/>
</dbReference>
<dbReference type="SMART" id="SM00320">
    <property type="entry name" value="WD40"/>
    <property type="match status" value="6"/>
</dbReference>
<dbReference type="InterPro" id="IPR020472">
    <property type="entry name" value="WD40_PAC1"/>
</dbReference>
<evidence type="ECO:0000256" key="6">
    <source>
        <dbReference type="ARBA" id="ARBA00023163"/>
    </source>
</evidence>
<evidence type="ECO:0000256" key="2">
    <source>
        <dbReference type="ARBA" id="ARBA00009435"/>
    </source>
</evidence>
<feature type="compositionally biased region" description="Polar residues" evidence="10">
    <location>
        <begin position="1"/>
        <end position="15"/>
    </location>
</feature>
<feature type="repeat" description="WD" evidence="9">
    <location>
        <begin position="533"/>
        <end position="574"/>
    </location>
</feature>
<dbReference type="SUPFAM" id="SSF50978">
    <property type="entry name" value="WD40 repeat-like"/>
    <property type="match status" value="1"/>
</dbReference>
<dbReference type="CDD" id="cd00200">
    <property type="entry name" value="WD40"/>
    <property type="match status" value="1"/>
</dbReference>